<keyword evidence="8" id="KW-1185">Reference proteome</keyword>
<name>E2ZC69_9FIRM</name>
<organism evidence="7 8">
    <name type="scientific">Megasphaera micronuciformis F0359</name>
    <dbReference type="NCBI Taxonomy" id="706434"/>
    <lineage>
        <taxon>Bacteria</taxon>
        <taxon>Bacillati</taxon>
        <taxon>Bacillota</taxon>
        <taxon>Negativicutes</taxon>
        <taxon>Veillonellales</taxon>
        <taxon>Veillonellaceae</taxon>
        <taxon>Megasphaera</taxon>
    </lineage>
</organism>
<protein>
    <recommendedName>
        <fullName evidence="6">dTTP/UTP pyrophosphatase</fullName>
        <shortName evidence="6">dTTPase/UTPase</shortName>
        <ecNumber evidence="6">3.6.1.9</ecNumber>
    </recommendedName>
    <alternativeName>
        <fullName evidence="6">Nucleoside triphosphate pyrophosphatase</fullName>
    </alternativeName>
    <alternativeName>
        <fullName evidence="6">Nucleotide pyrophosphatase</fullName>
        <shortName evidence="6">Nucleotide PPase</shortName>
    </alternativeName>
</protein>
<evidence type="ECO:0000256" key="6">
    <source>
        <dbReference type="HAMAP-Rule" id="MF_00528"/>
    </source>
</evidence>
<proteinExistence type="inferred from homology"/>
<dbReference type="Gene3D" id="3.90.950.10">
    <property type="match status" value="1"/>
</dbReference>
<feature type="active site" description="Proton acceptor" evidence="6">
    <location>
        <position position="67"/>
    </location>
</feature>
<dbReference type="OrthoDB" id="9807767at2"/>
<comment type="caution">
    <text evidence="6">Lacks conserved residue(s) required for the propagation of feature annotation.</text>
</comment>
<dbReference type="EC" id="3.6.1.9" evidence="6"/>
<gene>
    <name evidence="7" type="primary">maf</name>
    <name evidence="7" type="ORF">HMPREF9429_01239</name>
</gene>
<evidence type="ECO:0000313" key="8">
    <source>
        <dbReference type="Proteomes" id="UP000003195"/>
    </source>
</evidence>
<comment type="caution">
    <text evidence="7">The sequence shown here is derived from an EMBL/GenBank/DDBJ whole genome shotgun (WGS) entry which is preliminary data.</text>
</comment>
<accession>E2ZC69</accession>
<dbReference type="HAMAP" id="MF_00528">
    <property type="entry name" value="Maf"/>
    <property type="match status" value="1"/>
</dbReference>
<reference evidence="7 8" key="1">
    <citation type="submission" date="2010-08" db="EMBL/GenBank/DDBJ databases">
        <authorList>
            <person name="Weinstock G."/>
            <person name="Sodergren E."/>
            <person name="Clifton S."/>
            <person name="Fulton L."/>
            <person name="Fulton B."/>
            <person name="Courtney L."/>
            <person name="Fronick C."/>
            <person name="Harrison M."/>
            <person name="Strong C."/>
            <person name="Farmer C."/>
            <person name="Delahaunty K."/>
            <person name="Markovic C."/>
            <person name="Hall O."/>
            <person name="Minx P."/>
            <person name="Tomlinson C."/>
            <person name="Mitreva M."/>
            <person name="Hou S."/>
            <person name="Chen J."/>
            <person name="Wollam A."/>
            <person name="Pepin K.H."/>
            <person name="Johnson M."/>
            <person name="Bhonagiri V."/>
            <person name="Zhang X."/>
            <person name="Suruliraj S."/>
            <person name="Warren W."/>
            <person name="Chinwalla A."/>
            <person name="Mardis E.R."/>
            <person name="Wilson R.K."/>
        </authorList>
    </citation>
    <scope>NUCLEOTIDE SEQUENCE [LARGE SCALE GENOMIC DNA]</scope>
    <source>
        <strain evidence="7 8">F0359</strain>
    </source>
</reference>
<dbReference type="GO" id="GO:0036218">
    <property type="term" value="F:dTTP diphosphatase activity"/>
    <property type="evidence" value="ECO:0007669"/>
    <property type="project" value="RHEA"/>
</dbReference>
<keyword evidence="4 6" id="KW-0378">Hydrolase</keyword>
<dbReference type="GO" id="GO:0036221">
    <property type="term" value="F:UTP diphosphatase activity"/>
    <property type="evidence" value="ECO:0007669"/>
    <property type="project" value="RHEA"/>
</dbReference>
<feature type="site" description="Important for substrate specificity" evidence="6">
    <location>
        <position position="68"/>
    </location>
</feature>
<comment type="catalytic activity">
    <reaction evidence="6">
        <text>dTTP + H2O = dTMP + diphosphate + H(+)</text>
        <dbReference type="Rhea" id="RHEA:28534"/>
        <dbReference type="ChEBI" id="CHEBI:15377"/>
        <dbReference type="ChEBI" id="CHEBI:15378"/>
        <dbReference type="ChEBI" id="CHEBI:33019"/>
        <dbReference type="ChEBI" id="CHEBI:37568"/>
        <dbReference type="ChEBI" id="CHEBI:63528"/>
        <dbReference type="EC" id="3.6.1.9"/>
    </reaction>
</comment>
<dbReference type="PANTHER" id="PTHR43213">
    <property type="entry name" value="BIFUNCTIONAL DTTP/UTP PYROPHOSPHATASE/METHYLTRANSFERASE PROTEIN-RELATED"/>
    <property type="match status" value="1"/>
</dbReference>
<keyword evidence="5 6" id="KW-0546">Nucleotide metabolism</keyword>
<feature type="site" description="Important for substrate specificity" evidence="6">
    <location>
        <position position="150"/>
    </location>
</feature>
<dbReference type="FunFam" id="3.90.950.10:FF:000005">
    <property type="entry name" value="7-methyl-GTP pyrophosphatase"/>
    <property type="match status" value="1"/>
</dbReference>
<evidence type="ECO:0000256" key="1">
    <source>
        <dbReference type="ARBA" id="ARBA00001968"/>
    </source>
</evidence>
<feature type="site" description="Important for substrate specificity" evidence="6">
    <location>
        <position position="10"/>
    </location>
</feature>
<dbReference type="GO" id="GO:0009117">
    <property type="term" value="P:nucleotide metabolic process"/>
    <property type="evidence" value="ECO:0007669"/>
    <property type="project" value="UniProtKB-KW"/>
</dbReference>
<dbReference type="HOGENOM" id="CLU_040416_2_1_9"/>
<dbReference type="PIRSF" id="PIRSF006305">
    <property type="entry name" value="Maf"/>
    <property type="match status" value="1"/>
</dbReference>
<keyword evidence="3 6" id="KW-0963">Cytoplasm</keyword>
<dbReference type="RefSeq" id="WP_006942382.1">
    <property type="nucleotide sequence ID" value="NZ_GL538208.1"/>
</dbReference>
<dbReference type="AlphaFoldDB" id="E2ZC69"/>
<evidence type="ECO:0000256" key="2">
    <source>
        <dbReference type="ARBA" id="ARBA00004496"/>
    </source>
</evidence>
<dbReference type="Pfam" id="PF02545">
    <property type="entry name" value="Maf"/>
    <property type="match status" value="1"/>
</dbReference>
<evidence type="ECO:0000313" key="7">
    <source>
        <dbReference type="EMBL" id="EFQ04056.1"/>
    </source>
</evidence>
<dbReference type="eggNOG" id="COG0424">
    <property type="taxonomic scope" value="Bacteria"/>
</dbReference>
<dbReference type="GO" id="GO:0005737">
    <property type="term" value="C:cytoplasm"/>
    <property type="evidence" value="ECO:0007669"/>
    <property type="project" value="UniProtKB-SubCell"/>
</dbReference>
<comment type="catalytic activity">
    <reaction evidence="6">
        <text>UTP + H2O = UMP + diphosphate + H(+)</text>
        <dbReference type="Rhea" id="RHEA:29395"/>
        <dbReference type="ChEBI" id="CHEBI:15377"/>
        <dbReference type="ChEBI" id="CHEBI:15378"/>
        <dbReference type="ChEBI" id="CHEBI:33019"/>
        <dbReference type="ChEBI" id="CHEBI:46398"/>
        <dbReference type="ChEBI" id="CHEBI:57865"/>
        <dbReference type="EC" id="3.6.1.9"/>
    </reaction>
</comment>
<comment type="cofactor">
    <cofactor evidence="1 6">
        <name>a divalent metal cation</name>
        <dbReference type="ChEBI" id="CHEBI:60240"/>
    </cofactor>
</comment>
<dbReference type="CDD" id="cd00555">
    <property type="entry name" value="Maf"/>
    <property type="match status" value="1"/>
</dbReference>
<comment type="function">
    <text evidence="6">Nucleoside triphosphate pyrophosphatase that hydrolyzes dTTP and UTP. May have a dual role in cell division arrest and in preventing the incorporation of modified nucleotides into cellular nucleic acids.</text>
</comment>
<comment type="subcellular location">
    <subcellularLocation>
        <location evidence="2 6">Cytoplasm</location>
    </subcellularLocation>
</comment>
<dbReference type="NCBIfam" id="TIGR00172">
    <property type="entry name" value="maf"/>
    <property type="match status" value="1"/>
</dbReference>
<dbReference type="SUPFAM" id="SSF52972">
    <property type="entry name" value="ITPase-like"/>
    <property type="match status" value="1"/>
</dbReference>
<evidence type="ECO:0000256" key="5">
    <source>
        <dbReference type="ARBA" id="ARBA00023080"/>
    </source>
</evidence>
<dbReference type="InterPro" id="IPR029001">
    <property type="entry name" value="ITPase-like_fam"/>
</dbReference>
<evidence type="ECO:0000256" key="4">
    <source>
        <dbReference type="ARBA" id="ARBA00022801"/>
    </source>
</evidence>
<evidence type="ECO:0000256" key="3">
    <source>
        <dbReference type="ARBA" id="ARBA00022490"/>
    </source>
</evidence>
<comment type="similarity">
    <text evidence="6">Belongs to the Maf family. YhdE subfamily.</text>
</comment>
<dbReference type="InterPro" id="IPR003697">
    <property type="entry name" value="Maf-like"/>
</dbReference>
<dbReference type="STRING" id="706434.HMPREF9429_01239"/>
<dbReference type="PANTHER" id="PTHR43213:SF5">
    <property type="entry name" value="BIFUNCTIONAL DTTP_UTP PYROPHOSPHATASE_METHYLTRANSFERASE PROTEIN-RELATED"/>
    <property type="match status" value="1"/>
</dbReference>
<dbReference type="EMBL" id="AECS01000037">
    <property type="protein sequence ID" value="EFQ04056.1"/>
    <property type="molecule type" value="Genomic_DNA"/>
</dbReference>
<sequence length="186" mass="20031">MLILASGSPRRRELLEQIGAAYEVKVGTYAEDVPKNDDPEKFVIRQAAGKAASIAEKYTGRWVLGADTVVVSDGKILGKPRSDEEAMSMLHRLSGKTHAVYTGIALQKDDGVWTHAEMTLVTFRDLTEDEIEAYVETGEPSDKAGAYGIQGRGAILVEKIEGDYTNVVGLPLSALYVLAGIAGMCL</sequence>
<dbReference type="Proteomes" id="UP000003195">
    <property type="component" value="Unassembled WGS sequence"/>
</dbReference>